<protein>
    <submittedName>
        <fullName evidence="2">Uncharacterized protein</fullName>
    </submittedName>
</protein>
<comment type="caution">
    <text evidence="2">The sequence shown here is derived from an EMBL/GenBank/DDBJ whole genome shotgun (WGS) entry which is preliminary data.</text>
</comment>
<keyword evidence="1" id="KW-1133">Transmembrane helix</keyword>
<keyword evidence="1" id="KW-0472">Membrane</keyword>
<evidence type="ECO:0000313" key="2">
    <source>
        <dbReference type="EMBL" id="PIV65334.1"/>
    </source>
</evidence>
<reference evidence="3" key="1">
    <citation type="submission" date="2017-09" db="EMBL/GenBank/DDBJ databases">
        <title>Depth-based differentiation of microbial function through sediment-hosted aquifers and enrichment of novel symbionts in the deep terrestrial subsurface.</title>
        <authorList>
            <person name="Probst A.J."/>
            <person name="Ladd B."/>
            <person name="Jarett J.K."/>
            <person name="Geller-Mcgrath D.E."/>
            <person name="Sieber C.M.K."/>
            <person name="Emerson J.B."/>
            <person name="Anantharaman K."/>
            <person name="Thomas B.C."/>
            <person name="Malmstrom R."/>
            <person name="Stieglmeier M."/>
            <person name="Klingl A."/>
            <person name="Woyke T."/>
            <person name="Ryan C.M."/>
            <person name="Banfield J.F."/>
        </authorList>
    </citation>
    <scope>NUCLEOTIDE SEQUENCE [LARGE SCALE GENOMIC DNA]</scope>
</reference>
<dbReference type="Proteomes" id="UP000230766">
    <property type="component" value="Unassembled WGS sequence"/>
</dbReference>
<dbReference type="EMBL" id="PETJ01000004">
    <property type="protein sequence ID" value="PIV65334.1"/>
    <property type="molecule type" value="Genomic_DNA"/>
</dbReference>
<sequence>MQNIFLQYLNWQFFDVPGNILKAWRNFLKFNLNYFSVPLLLKSFFSPWRRYNMPYGRGFDIGKYLETLISNLIFRFLGLVMRSFLIIIGLLVEIFIIFAGAILFFGWLVLPAILIAGLIFGFKVLI</sequence>
<feature type="transmembrane region" description="Helical" evidence="1">
    <location>
        <begin position="104"/>
        <end position="125"/>
    </location>
</feature>
<evidence type="ECO:0000256" key="1">
    <source>
        <dbReference type="SAM" id="Phobius"/>
    </source>
</evidence>
<name>A0A2M7ECC7_9BACT</name>
<feature type="transmembrane region" description="Helical" evidence="1">
    <location>
        <begin position="72"/>
        <end position="98"/>
    </location>
</feature>
<dbReference type="AlphaFoldDB" id="A0A2M7ECC7"/>
<evidence type="ECO:0000313" key="3">
    <source>
        <dbReference type="Proteomes" id="UP000230766"/>
    </source>
</evidence>
<keyword evidence="1" id="KW-0812">Transmembrane</keyword>
<accession>A0A2M7ECC7</accession>
<proteinExistence type="predicted"/>
<organism evidence="2 3">
    <name type="scientific">Candidatus Nealsonbacteria bacterium CG01_land_8_20_14_3_00_12</name>
    <dbReference type="NCBI Taxonomy" id="1974697"/>
    <lineage>
        <taxon>Bacteria</taxon>
        <taxon>Candidatus Nealsoniibacteriota</taxon>
    </lineage>
</organism>
<gene>
    <name evidence="2" type="ORF">COS09_00105</name>
</gene>